<sequence>KYGFTVDPEPNLEWDVVPVDRYLTFNILAQIAESSVDTLKFLNPELRQGAIPPPEAGNQPYMLRIPRGHREAFTRNFDPILAQVGPVIPVTVRTHRVRRGETLYSISRRYGISIPTIANTNGIRNRHLLRIGQRLRIPIPSSGVTARQAEIPPRAGTKKIYYTVRPMDTLSEIAEVHGVGLSRIRSWNGLRPGSSYIRVGQKLVIWAPASPQPPLLAGRPPANAEEMEKYTYTVRPGDTLGQIAEAHGVGLSK</sequence>
<comment type="caution">
    <text evidence="2">The sequence shown here is derived from an EMBL/GenBank/DDBJ whole genome shotgun (WGS) entry which is preliminary data.</text>
</comment>
<feature type="domain" description="LysM" evidence="1">
    <location>
        <begin position="93"/>
        <end position="137"/>
    </location>
</feature>
<proteinExistence type="predicted"/>
<evidence type="ECO:0000313" key="2">
    <source>
        <dbReference type="EMBL" id="GAG41682.1"/>
    </source>
</evidence>
<dbReference type="GO" id="GO:0008932">
    <property type="term" value="F:lytic endotransglycosylase activity"/>
    <property type="evidence" value="ECO:0007669"/>
    <property type="project" value="TreeGrafter"/>
</dbReference>
<accession>X0Y2T5</accession>
<dbReference type="InterPro" id="IPR018392">
    <property type="entry name" value="LysM"/>
</dbReference>
<dbReference type="Pfam" id="PF01476">
    <property type="entry name" value="LysM"/>
    <property type="match status" value="3"/>
</dbReference>
<organism evidence="2">
    <name type="scientific">marine sediment metagenome</name>
    <dbReference type="NCBI Taxonomy" id="412755"/>
    <lineage>
        <taxon>unclassified sequences</taxon>
        <taxon>metagenomes</taxon>
        <taxon>ecological metagenomes</taxon>
    </lineage>
</organism>
<feature type="non-terminal residue" evidence="2">
    <location>
        <position position="1"/>
    </location>
</feature>
<dbReference type="PANTHER" id="PTHR33734">
    <property type="entry name" value="LYSM DOMAIN-CONTAINING GPI-ANCHORED PROTEIN 2"/>
    <property type="match status" value="1"/>
</dbReference>
<dbReference type="Gene3D" id="3.10.350.10">
    <property type="entry name" value="LysM domain"/>
    <property type="match status" value="3"/>
</dbReference>
<evidence type="ECO:0000259" key="1">
    <source>
        <dbReference type="PROSITE" id="PS51782"/>
    </source>
</evidence>
<dbReference type="PANTHER" id="PTHR33734:SF22">
    <property type="entry name" value="MEMBRANE-BOUND LYTIC MUREIN TRANSGLYCOSYLASE D"/>
    <property type="match status" value="1"/>
</dbReference>
<dbReference type="EMBL" id="BARS01041131">
    <property type="protein sequence ID" value="GAG41682.1"/>
    <property type="molecule type" value="Genomic_DNA"/>
</dbReference>
<dbReference type="SUPFAM" id="SSF54106">
    <property type="entry name" value="LysM domain"/>
    <property type="match status" value="2"/>
</dbReference>
<feature type="non-terminal residue" evidence="2">
    <location>
        <position position="253"/>
    </location>
</feature>
<dbReference type="PROSITE" id="PS51782">
    <property type="entry name" value="LYSM"/>
    <property type="match status" value="3"/>
</dbReference>
<feature type="domain" description="LysM" evidence="1">
    <location>
        <begin position="230"/>
        <end position="253"/>
    </location>
</feature>
<dbReference type="CDD" id="cd00118">
    <property type="entry name" value="LysM"/>
    <property type="match status" value="3"/>
</dbReference>
<protein>
    <recommendedName>
        <fullName evidence="1">LysM domain-containing protein</fullName>
    </recommendedName>
</protein>
<dbReference type="SMART" id="SM00257">
    <property type="entry name" value="LysM"/>
    <property type="match status" value="2"/>
</dbReference>
<feature type="domain" description="LysM" evidence="1">
    <location>
        <begin position="160"/>
        <end position="205"/>
    </location>
</feature>
<reference evidence="2" key="1">
    <citation type="journal article" date="2014" name="Front. Microbiol.">
        <title>High frequency of phylogenetically diverse reductive dehalogenase-homologous genes in deep subseafloor sedimentary metagenomes.</title>
        <authorList>
            <person name="Kawai M."/>
            <person name="Futagami T."/>
            <person name="Toyoda A."/>
            <person name="Takaki Y."/>
            <person name="Nishi S."/>
            <person name="Hori S."/>
            <person name="Arai W."/>
            <person name="Tsubouchi T."/>
            <person name="Morono Y."/>
            <person name="Uchiyama I."/>
            <person name="Ito T."/>
            <person name="Fujiyama A."/>
            <person name="Inagaki F."/>
            <person name="Takami H."/>
        </authorList>
    </citation>
    <scope>NUCLEOTIDE SEQUENCE</scope>
    <source>
        <strain evidence="2">Expedition CK06-06</strain>
    </source>
</reference>
<gene>
    <name evidence="2" type="ORF">S01H1_62604</name>
</gene>
<dbReference type="InterPro" id="IPR036779">
    <property type="entry name" value="LysM_dom_sf"/>
</dbReference>
<name>X0Y2T5_9ZZZZ</name>
<dbReference type="AlphaFoldDB" id="X0Y2T5"/>